<dbReference type="GeneID" id="79304994"/>
<dbReference type="Pfam" id="PF05437">
    <property type="entry name" value="AzlD"/>
    <property type="match status" value="1"/>
</dbReference>
<feature type="transmembrane region" description="Helical" evidence="1">
    <location>
        <begin position="96"/>
        <end position="114"/>
    </location>
</feature>
<dbReference type="Proteomes" id="UP001596407">
    <property type="component" value="Unassembled WGS sequence"/>
</dbReference>
<dbReference type="EMBL" id="JBHSZH010000005">
    <property type="protein sequence ID" value="MFC7081696.1"/>
    <property type="molecule type" value="Genomic_DNA"/>
</dbReference>
<dbReference type="AlphaFoldDB" id="A0ABD5WSX3"/>
<keyword evidence="3" id="KW-1185">Reference proteome</keyword>
<evidence type="ECO:0000256" key="1">
    <source>
        <dbReference type="SAM" id="Phobius"/>
    </source>
</evidence>
<accession>A0ABD5WSX3</accession>
<keyword evidence="1" id="KW-0472">Membrane</keyword>
<feature type="transmembrane region" description="Helical" evidence="1">
    <location>
        <begin position="46"/>
        <end position="64"/>
    </location>
</feature>
<dbReference type="InterPro" id="IPR008407">
    <property type="entry name" value="Brnchd-chn_aa_trnsp_AzlD"/>
</dbReference>
<dbReference type="RefSeq" id="WP_276280363.1">
    <property type="nucleotide sequence ID" value="NZ_CP119809.1"/>
</dbReference>
<organism evidence="2 3">
    <name type="scientific">Halorussus caseinilyticus</name>
    <dbReference type="NCBI Taxonomy" id="3034025"/>
    <lineage>
        <taxon>Archaea</taxon>
        <taxon>Methanobacteriati</taxon>
        <taxon>Methanobacteriota</taxon>
        <taxon>Stenosarchaea group</taxon>
        <taxon>Halobacteria</taxon>
        <taxon>Halobacteriales</taxon>
        <taxon>Haladaptataceae</taxon>
        <taxon>Halorussus</taxon>
    </lineage>
</organism>
<feature type="transmembrane region" description="Helical" evidence="1">
    <location>
        <begin position="12"/>
        <end position="34"/>
    </location>
</feature>
<keyword evidence="1" id="KW-1133">Transmembrane helix</keyword>
<gene>
    <name evidence="2" type="ORF">ACFQJ6_17900</name>
</gene>
<protein>
    <submittedName>
        <fullName evidence="2">AzlD domain-containing protein</fullName>
    </submittedName>
</protein>
<sequence>MSAQSLADTSIWLVVLAASVGTFAIRLSFVALFGRLEEVPPGLERALKFVPAAVLTALVAPRLVYLDGTLALGVGNDRLLAGALAAVVAWRTESMLWTIVAGMAALWTLKWLALGL</sequence>
<evidence type="ECO:0000313" key="3">
    <source>
        <dbReference type="Proteomes" id="UP001596407"/>
    </source>
</evidence>
<name>A0ABD5WSX3_9EURY</name>
<comment type="caution">
    <text evidence="2">The sequence shown here is derived from an EMBL/GenBank/DDBJ whole genome shotgun (WGS) entry which is preliminary data.</text>
</comment>
<reference evidence="2 3" key="1">
    <citation type="journal article" date="2019" name="Int. J. Syst. Evol. Microbiol.">
        <title>The Global Catalogue of Microorganisms (GCM) 10K type strain sequencing project: providing services to taxonomists for standard genome sequencing and annotation.</title>
        <authorList>
            <consortium name="The Broad Institute Genomics Platform"/>
            <consortium name="The Broad Institute Genome Sequencing Center for Infectious Disease"/>
            <person name="Wu L."/>
            <person name="Ma J."/>
        </authorList>
    </citation>
    <scope>NUCLEOTIDE SEQUENCE [LARGE SCALE GENOMIC DNA]</scope>
    <source>
        <strain evidence="2 3">DT72</strain>
    </source>
</reference>
<proteinExistence type="predicted"/>
<keyword evidence="1" id="KW-0812">Transmembrane</keyword>
<evidence type="ECO:0000313" key="2">
    <source>
        <dbReference type="EMBL" id="MFC7081696.1"/>
    </source>
</evidence>